<protein>
    <submittedName>
        <fullName evidence="2">Uncharacterized protein</fullName>
    </submittedName>
</protein>
<feature type="compositionally biased region" description="Acidic residues" evidence="1">
    <location>
        <begin position="8"/>
        <end position="19"/>
    </location>
</feature>
<dbReference type="AlphaFoldDB" id="A0A392RBI0"/>
<organism evidence="2 3">
    <name type="scientific">Trifolium medium</name>
    <dbReference type="NCBI Taxonomy" id="97028"/>
    <lineage>
        <taxon>Eukaryota</taxon>
        <taxon>Viridiplantae</taxon>
        <taxon>Streptophyta</taxon>
        <taxon>Embryophyta</taxon>
        <taxon>Tracheophyta</taxon>
        <taxon>Spermatophyta</taxon>
        <taxon>Magnoliopsida</taxon>
        <taxon>eudicotyledons</taxon>
        <taxon>Gunneridae</taxon>
        <taxon>Pentapetalae</taxon>
        <taxon>rosids</taxon>
        <taxon>fabids</taxon>
        <taxon>Fabales</taxon>
        <taxon>Fabaceae</taxon>
        <taxon>Papilionoideae</taxon>
        <taxon>50 kb inversion clade</taxon>
        <taxon>NPAAA clade</taxon>
        <taxon>Hologalegina</taxon>
        <taxon>IRL clade</taxon>
        <taxon>Trifolieae</taxon>
        <taxon>Trifolium</taxon>
    </lineage>
</organism>
<dbReference type="Proteomes" id="UP000265520">
    <property type="component" value="Unassembled WGS sequence"/>
</dbReference>
<evidence type="ECO:0000313" key="3">
    <source>
        <dbReference type="Proteomes" id="UP000265520"/>
    </source>
</evidence>
<dbReference type="EMBL" id="LXQA010209392">
    <property type="protein sequence ID" value="MCI34008.1"/>
    <property type="molecule type" value="Genomic_DNA"/>
</dbReference>
<name>A0A392RBI0_9FABA</name>
<feature type="region of interest" description="Disordered" evidence="1">
    <location>
        <begin position="1"/>
        <end position="51"/>
    </location>
</feature>
<feature type="non-terminal residue" evidence="2">
    <location>
        <position position="122"/>
    </location>
</feature>
<evidence type="ECO:0000256" key="1">
    <source>
        <dbReference type="SAM" id="MobiDB-lite"/>
    </source>
</evidence>
<accession>A0A392RBI0</accession>
<sequence>MPQMSQLSDDEADSNDEIEAPVKSNVETDAEASEVAKQIPPRIQECELADDSGVNTEGELVQYALLVNEPVTESEVTDVGMVSCFLRNKFLRTPRGLMLHQKKYAGEVLRILNMVESKPEME</sequence>
<comment type="caution">
    <text evidence="2">The sequence shown here is derived from an EMBL/GenBank/DDBJ whole genome shotgun (WGS) entry which is preliminary data.</text>
</comment>
<evidence type="ECO:0000313" key="2">
    <source>
        <dbReference type="EMBL" id="MCI34008.1"/>
    </source>
</evidence>
<keyword evidence="3" id="KW-1185">Reference proteome</keyword>
<proteinExistence type="predicted"/>
<reference evidence="2 3" key="1">
    <citation type="journal article" date="2018" name="Front. Plant Sci.">
        <title>Red Clover (Trifolium pratense) and Zigzag Clover (T. medium) - A Picture of Genomic Similarities and Differences.</title>
        <authorList>
            <person name="Dluhosova J."/>
            <person name="Istvanek J."/>
            <person name="Nedelnik J."/>
            <person name="Repkova J."/>
        </authorList>
    </citation>
    <scope>NUCLEOTIDE SEQUENCE [LARGE SCALE GENOMIC DNA]</scope>
    <source>
        <strain evidence="3">cv. 10/8</strain>
        <tissue evidence="2">Leaf</tissue>
    </source>
</reference>